<dbReference type="PROSITE" id="PS00028">
    <property type="entry name" value="ZINC_FINGER_C2H2_1"/>
    <property type="match status" value="1"/>
</dbReference>
<feature type="compositionally biased region" description="Polar residues" evidence="1">
    <location>
        <begin position="380"/>
        <end position="406"/>
    </location>
</feature>
<comment type="caution">
    <text evidence="3">The sequence shown here is derived from an EMBL/GenBank/DDBJ whole genome shotgun (WGS) entry which is preliminary data.</text>
</comment>
<feature type="compositionally biased region" description="Acidic residues" evidence="1">
    <location>
        <begin position="1"/>
        <end position="23"/>
    </location>
</feature>
<protein>
    <recommendedName>
        <fullName evidence="2">C2H2-type domain-containing protein</fullName>
    </recommendedName>
</protein>
<evidence type="ECO:0000313" key="4">
    <source>
        <dbReference type="Proteomes" id="UP001632037"/>
    </source>
</evidence>
<reference evidence="3 4" key="1">
    <citation type="submission" date="2024-09" db="EMBL/GenBank/DDBJ databases">
        <title>Genome sequencing and assembly of Phytophthora oleae, isolate VK10A, causative agent of rot of olive drupes.</title>
        <authorList>
            <person name="Conti Taguali S."/>
            <person name="Riolo M."/>
            <person name="La Spada F."/>
            <person name="Cacciola S.O."/>
            <person name="Dionisio G."/>
        </authorList>
    </citation>
    <scope>NUCLEOTIDE SEQUENCE [LARGE SCALE GENOMIC DNA]</scope>
    <source>
        <strain evidence="3 4">VK10A</strain>
    </source>
</reference>
<organism evidence="3 4">
    <name type="scientific">Phytophthora oleae</name>
    <dbReference type="NCBI Taxonomy" id="2107226"/>
    <lineage>
        <taxon>Eukaryota</taxon>
        <taxon>Sar</taxon>
        <taxon>Stramenopiles</taxon>
        <taxon>Oomycota</taxon>
        <taxon>Peronosporomycetes</taxon>
        <taxon>Peronosporales</taxon>
        <taxon>Peronosporaceae</taxon>
        <taxon>Phytophthora</taxon>
    </lineage>
</organism>
<feature type="domain" description="C2H2-type" evidence="2">
    <location>
        <begin position="313"/>
        <end position="335"/>
    </location>
</feature>
<gene>
    <name evidence="3" type="ORF">V7S43_017020</name>
</gene>
<dbReference type="SUPFAM" id="SSF51197">
    <property type="entry name" value="Clavaminate synthase-like"/>
    <property type="match status" value="1"/>
</dbReference>
<sequence>MNSSESSEEELWEPPEASEDDCGDSSHASVGSGSEVEWEPEVKSKSVLQLKGVSAVESGAKGVRSDDMKLSTQVELASEVTESGSDFIEPFQTPPPLQHRSDSHGFVRLHGIVSLELCDRLLEAAKVLPNESWQSLFGQHVTMDAKRHFALAPQGLTAELFGEIEQGCRTLFPDSEPKNWIFMKSLPNGLEQPAHRDYYSIPPDEDLYDYAHLPGSVIVDIDHGSFIYGYGWNRHVALEIEKKAIEVKKGDIIIFRGDFIHGGEDYKKLNYQVHCFLDPTKVKGRHVRKDNGIDLIRVMPKKIPVDENAEQKCYVYRCGLTFSARALLRKHIQGHGFYVNDYPSTITQPKRKPISSQQASAGKTPRASVPGKSVKGHVGQASSRSSQTKLLQQPYAQQKRSSSEMNSPPIGTVRIRAPPVIGTKKNRKKTKVHPLTKANVEFDEYEEKQPVPASGGEKTIARRSMSITPGRLDGYEEVLVPSKVSGAKKPRMKKKKRHDYQK</sequence>
<feature type="compositionally biased region" description="Basic residues" evidence="1">
    <location>
        <begin position="486"/>
        <end position="502"/>
    </location>
</feature>
<dbReference type="AlphaFoldDB" id="A0ABD3EXC2"/>
<keyword evidence="4" id="KW-1185">Reference proteome</keyword>
<proteinExistence type="predicted"/>
<evidence type="ECO:0000256" key="1">
    <source>
        <dbReference type="SAM" id="MobiDB-lite"/>
    </source>
</evidence>
<feature type="region of interest" description="Disordered" evidence="1">
    <location>
        <begin position="445"/>
        <end position="466"/>
    </location>
</feature>
<dbReference type="Proteomes" id="UP001632037">
    <property type="component" value="Unassembled WGS sequence"/>
</dbReference>
<feature type="compositionally biased region" description="Polar residues" evidence="1">
    <location>
        <begin position="343"/>
        <end position="361"/>
    </location>
</feature>
<feature type="region of interest" description="Disordered" evidence="1">
    <location>
        <begin position="343"/>
        <end position="429"/>
    </location>
</feature>
<dbReference type="EMBL" id="JBIMZQ010000058">
    <property type="protein sequence ID" value="KAL3657971.1"/>
    <property type="molecule type" value="Genomic_DNA"/>
</dbReference>
<feature type="region of interest" description="Disordered" evidence="1">
    <location>
        <begin position="481"/>
        <end position="502"/>
    </location>
</feature>
<evidence type="ECO:0000313" key="3">
    <source>
        <dbReference type="EMBL" id="KAL3657971.1"/>
    </source>
</evidence>
<accession>A0ABD3EXC2</accession>
<evidence type="ECO:0000259" key="2">
    <source>
        <dbReference type="PROSITE" id="PS00028"/>
    </source>
</evidence>
<feature type="region of interest" description="Disordered" evidence="1">
    <location>
        <begin position="1"/>
        <end position="43"/>
    </location>
</feature>
<dbReference type="InterPro" id="IPR013087">
    <property type="entry name" value="Znf_C2H2_type"/>
</dbReference>
<name>A0ABD3EXC2_9STRA</name>